<dbReference type="InterPro" id="IPR017233">
    <property type="entry name" value="WDR35"/>
</dbReference>
<dbReference type="FunFam" id="1.25.40.470:FF:000004">
    <property type="entry name" value="WD repeat-containing protein 35"/>
    <property type="match status" value="1"/>
</dbReference>
<evidence type="ECO:0000313" key="16">
    <source>
        <dbReference type="EMBL" id="GMH79000.1"/>
    </source>
</evidence>
<feature type="domain" description="IFT121/TULP4 N-terminal" evidence="14">
    <location>
        <begin position="1"/>
        <end position="361"/>
    </location>
</feature>
<dbReference type="GO" id="GO:0035721">
    <property type="term" value="P:intraciliary retrograde transport"/>
    <property type="evidence" value="ECO:0007669"/>
    <property type="project" value="TreeGrafter"/>
</dbReference>
<dbReference type="Pfam" id="PF23145">
    <property type="entry name" value="Zf_2nd_IFT121"/>
    <property type="match status" value="1"/>
</dbReference>
<dbReference type="SUPFAM" id="SSF82171">
    <property type="entry name" value="DPP6 N-terminal domain-like"/>
    <property type="match status" value="1"/>
</dbReference>
<keyword evidence="6" id="KW-0969">Cilium</keyword>
<keyword evidence="8" id="KW-0966">Cell projection</keyword>
<dbReference type="Gene3D" id="2.130.10.10">
    <property type="entry name" value="YVTN repeat-like/Quinoprotein amine dehydrogenase"/>
    <property type="match status" value="1"/>
</dbReference>
<dbReference type="Pfam" id="PF25170">
    <property type="entry name" value="TPR_WDR35"/>
    <property type="match status" value="1"/>
</dbReference>
<keyword evidence="2" id="KW-0963">Cytoplasm</keyword>
<reference evidence="17" key="1">
    <citation type="journal article" date="2023" name="Commun. Biol.">
        <title>Genome analysis of Parmales, the sister group of diatoms, reveals the evolutionary specialization of diatoms from phago-mixotrophs to photoautotrophs.</title>
        <authorList>
            <person name="Ban H."/>
            <person name="Sato S."/>
            <person name="Yoshikawa S."/>
            <person name="Yamada K."/>
            <person name="Nakamura Y."/>
            <person name="Ichinomiya M."/>
            <person name="Sato N."/>
            <person name="Blanc-Mathieu R."/>
            <person name="Endo H."/>
            <person name="Kuwata A."/>
            <person name="Ogata H."/>
        </authorList>
    </citation>
    <scope>NUCLEOTIDE SEQUENCE [LARGE SCALE GENOMIC DNA]</scope>
    <source>
        <strain evidence="17">NIES 3701</strain>
    </source>
</reference>
<evidence type="ECO:0000259" key="11">
    <source>
        <dbReference type="Pfam" id="PF23145"/>
    </source>
</evidence>
<protein>
    <recommendedName>
        <fullName evidence="18">Anaphase-promoting complex subunit 4 WD40 domain-containing protein</fullName>
    </recommendedName>
</protein>
<dbReference type="AlphaFoldDB" id="A0A9W7B3N5"/>
<sequence>MFIYLSKKIAIPNQIKLHSLSWNPEQGWIACGGENGLLKVLKLDSTGTTVTGELNTSKPRGVAAPSNLSMNQTLEGHNGGVMCVTWNANYRKLTTSDENGLIIVWMLHKGMWSEEMINNRNKSVVRDMKWTADGQKICIIYEDGAVIVGSVEGTRLWGKDLDAHLRFVEWSPDSRNIVFVTKSNEIHMYDYHGNKIKPLPLYALENSKKQESKKGDDDDWSDEDEQEEDTTIIGIHWYDGTEGHIDADAPTLAVAFRNGKCQIGRGEEDPKATLIDTRMTLTQCKWNAKGNVLALAGSVKSKSREGEERQVSQVQFYSPMGVHIKTLKVPGANGISAMSWEGSGLRIALAVDAYIYFANIRPDYMWGAFGNTLVYAHNKPDRTDVCVTFWNMKSNERYTKYLKGVKFIRGAGENCLLVLRNSLPAGAPPSSMDDNDENNNGEDSGPKPNQHTLMLCNSIGSPVDTKYIDIVPKFVEMTPFHVIVSDFRSVYIWQYRTNVSKLTSSDAGNGATAMLRRNTGRERMLDIEEVAANPAQTIENFKPKAGRIKDGICAITASKKNLIVARESGTIHRYSLPHISLENKYAIRQRPAHIRLNCDSTKLSIIDNGSILSVLDLDSNNDSSDGKEGTYGQLLQFERKDAWDLQWADDNPDLFAVMEKTRMYVFRNFQPEEPCQSSGYLSNFSDLQIQAIMLDDVMASPENPDRDMVLDFETKSLKDARELITNVGLTEATAYIEQHAHPRLWRLLAEAALEALELQVAEKAFVNVGDYPGIQYVKRLSGLGERMKQRAEVAAYFQRFDEAEAILREIDRKDLANELRIRLGDWFRVVALVQTGGGDDKMLMKAWNKIGEYYADRFKWQKAATYFSQAKNLMKMIECYYRLDDYDGMEKGVELMSEGNPELMEVGRMFESVGLHKQAVRCFQKAGDVKAAIDTCVLLNYWEEAVKLAEAHGFSQIEGLLAKYAGHLLSKGDKLQAVELYRKADKATEAARLLAGIAEDVGKRQVDPLRAKKLHVLAALEVERYRKKALDLSTMSTTKGKSVAATTAATLDTLMTADAESRAGGGAGDAGRKVMDNAWRGAEAYHYFLLSHRQLYGGDVDAAMKTAIRCAEFEDILEPKDIYSLIALTAYHSSHLNICSRAFIKLETLPGLDEATSDAIQTLALDIFKDQAPRNPSHLPTCYITCLDTGQPYNACTITGRAVLDARTVGCKVCGHLMLEHELSVSNRKNCALCHSPIPGINFSIMEEEEEEGGD</sequence>
<dbReference type="Gene3D" id="1.25.40.470">
    <property type="match status" value="2"/>
</dbReference>
<keyword evidence="7" id="KW-0206">Cytoskeleton</keyword>
<gene>
    <name evidence="16" type="ORF">TrST_g4461</name>
</gene>
<evidence type="ECO:0000256" key="7">
    <source>
        <dbReference type="ARBA" id="ARBA00023212"/>
    </source>
</evidence>
<evidence type="ECO:0000259" key="14">
    <source>
        <dbReference type="Pfam" id="PF24797"/>
    </source>
</evidence>
<name>A0A9W7B3N5_9STRA</name>
<dbReference type="PANTHER" id="PTHR12764:SF5">
    <property type="entry name" value="LD29485P"/>
    <property type="match status" value="1"/>
</dbReference>
<dbReference type="SUPFAM" id="SSF50978">
    <property type="entry name" value="WD40 repeat-like"/>
    <property type="match status" value="1"/>
</dbReference>
<evidence type="ECO:0000256" key="6">
    <source>
        <dbReference type="ARBA" id="ARBA00023069"/>
    </source>
</evidence>
<dbReference type="InterPro" id="IPR056157">
    <property type="entry name" value="TPR_IFT80_172_dom"/>
</dbReference>
<dbReference type="SMART" id="SM00320">
    <property type="entry name" value="WD40"/>
    <property type="match status" value="4"/>
</dbReference>
<dbReference type="InterPro" id="IPR057979">
    <property type="entry name" value="TPR_IFT121"/>
</dbReference>
<dbReference type="InterPro" id="IPR056159">
    <property type="entry name" value="Beta-prop_IFT121_TULP_N"/>
</dbReference>
<feature type="domain" description="IFT121 second beta-propeller" evidence="13">
    <location>
        <begin position="366"/>
        <end position="713"/>
    </location>
</feature>
<dbReference type="GO" id="GO:0097730">
    <property type="term" value="C:non-motile cilium"/>
    <property type="evidence" value="ECO:0007669"/>
    <property type="project" value="TreeGrafter"/>
</dbReference>
<dbReference type="PROSITE" id="PS50294">
    <property type="entry name" value="WD_REPEATS_REGION"/>
    <property type="match status" value="1"/>
</dbReference>
<keyword evidence="4" id="KW-0677">Repeat</keyword>
<evidence type="ECO:0000256" key="4">
    <source>
        <dbReference type="ARBA" id="ARBA00022737"/>
    </source>
</evidence>
<dbReference type="InterPro" id="IPR057361">
    <property type="entry name" value="TPR_WDR35"/>
</dbReference>
<feature type="region of interest" description="Disordered" evidence="10">
    <location>
        <begin position="426"/>
        <end position="451"/>
    </location>
</feature>
<feature type="domain" description="IFT80/172/WDR35 TPR" evidence="12">
    <location>
        <begin position="744"/>
        <end position="833"/>
    </location>
</feature>
<keyword evidence="17" id="KW-1185">Reference proteome</keyword>
<dbReference type="GO" id="GO:1905515">
    <property type="term" value="P:non-motile cilium assembly"/>
    <property type="evidence" value="ECO:0007669"/>
    <property type="project" value="TreeGrafter"/>
</dbReference>
<accession>A0A9W7B3N5</accession>
<dbReference type="Pfam" id="PF23390">
    <property type="entry name" value="Beta-prop_WDR35_2nd"/>
    <property type="match status" value="1"/>
</dbReference>
<dbReference type="Proteomes" id="UP001165085">
    <property type="component" value="Unassembled WGS sequence"/>
</dbReference>
<evidence type="ECO:0000259" key="15">
    <source>
        <dbReference type="Pfam" id="PF25768"/>
    </source>
</evidence>
<feature type="domain" description="IFT121-like zinc finger" evidence="11">
    <location>
        <begin position="1195"/>
        <end position="1238"/>
    </location>
</feature>
<dbReference type="GO" id="GO:0030991">
    <property type="term" value="C:intraciliary transport particle A"/>
    <property type="evidence" value="ECO:0007669"/>
    <property type="project" value="TreeGrafter"/>
</dbReference>
<evidence type="ECO:0000259" key="12">
    <source>
        <dbReference type="Pfam" id="PF23387"/>
    </source>
</evidence>
<dbReference type="InterPro" id="IPR056158">
    <property type="entry name" value="Beta-prop_IFT121_2nd"/>
</dbReference>
<evidence type="ECO:0000256" key="2">
    <source>
        <dbReference type="ARBA" id="ARBA00022490"/>
    </source>
</evidence>
<dbReference type="Pfam" id="PF23387">
    <property type="entry name" value="TPR_IFT80_172"/>
    <property type="match status" value="1"/>
</dbReference>
<feature type="repeat" description="WD" evidence="9">
    <location>
        <begin position="74"/>
        <end position="105"/>
    </location>
</feature>
<evidence type="ECO:0000256" key="5">
    <source>
        <dbReference type="ARBA" id="ARBA00022794"/>
    </source>
</evidence>
<feature type="domain" description="IFT121-like TPR repeats" evidence="15">
    <location>
        <begin position="1076"/>
        <end position="1174"/>
    </location>
</feature>
<evidence type="ECO:0000259" key="13">
    <source>
        <dbReference type="Pfam" id="PF23390"/>
    </source>
</evidence>
<proteinExistence type="predicted"/>
<comment type="subcellular location">
    <subcellularLocation>
        <location evidence="1">Cytoplasm</location>
        <location evidence="1">Cytoskeleton</location>
        <location evidence="1">Cilium basal body</location>
    </subcellularLocation>
</comment>
<dbReference type="InterPro" id="IPR015943">
    <property type="entry name" value="WD40/YVTN_repeat-like_dom_sf"/>
</dbReference>
<dbReference type="InterPro" id="IPR056170">
    <property type="entry name" value="Znf_IFT121-like"/>
</dbReference>
<dbReference type="InterPro" id="IPR011990">
    <property type="entry name" value="TPR-like_helical_dom_sf"/>
</dbReference>
<dbReference type="Pfam" id="PF24797">
    <property type="entry name" value="Beta-prop_WDR35_TULP_N"/>
    <property type="match status" value="1"/>
</dbReference>
<comment type="caution">
    <text evidence="16">The sequence shown here is derived from an EMBL/GenBank/DDBJ whole genome shotgun (WGS) entry which is preliminary data.</text>
</comment>
<evidence type="ECO:0000313" key="17">
    <source>
        <dbReference type="Proteomes" id="UP001165085"/>
    </source>
</evidence>
<evidence type="ECO:0000256" key="10">
    <source>
        <dbReference type="SAM" id="MobiDB-lite"/>
    </source>
</evidence>
<evidence type="ECO:0008006" key="18">
    <source>
        <dbReference type="Google" id="ProtNLM"/>
    </source>
</evidence>
<dbReference type="PROSITE" id="PS50082">
    <property type="entry name" value="WD_REPEATS_2"/>
    <property type="match status" value="1"/>
</dbReference>
<dbReference type="InterPro" id="IPR001680">
    <property type="entry name" value="WD40_rpt"/>
</dbReference>
<dbReference type="Pfam" id="PF25768">
    <property type="entry name" value="TPR_IFT121"/>
    <property type="match status" value="1"/>
</dbReference>
<evidence type="ECO:0000256" key="9">
    <source>
        <dbReference type="PROSITE-ProRule" id="PRU00221"/>
    </source>
</evidence>
<evidence type="ECO:0000256" key="8">
    <source>
        <dbReference type="ARBA" id="ARBA00023273"/>
    </source>
</evidence>
<dbReference type="InterPro" id="IPR039857">
    <property type="entry name" value="Ift122/121"/>
</dbReference>
<dbReference type="SUPFAM" id="SSF48452">
    <property type="entry name" value="TPR-like"/>
    <property type="match status" value="1"/>
</dbReference>
<dbReference type="InterPro" id="IPR036322">
    <property type="entry name" value="WD40_repeat_dom_sf"/>
</dbReference>
<dbReference type="OrthoDB" id="10260567at2759"/>
<organism evidence="16 17">
    <name type="scientific">Triparma strigata</name>
    <dbReference type="NCBI Taxonomy" id="1606541"/>
    <lineage>
        <taxon>Eukaryota</taxon>
        <taxon>Sar</taxon>
        <taxon>Stramenopiles</taxon>
        <taxon>Ochrophyta</taxon>
        <taxon>Bolidophyceae</taxon>
        <taxon>Parmales</taxon>
        <taxon>Triparmaceae</taxon>
        <taxon>Triparma</taxon>
    </lineage>
</organism>
<keyword evidence="3 9" id="KW-0853">WD repeat</keyword>
<dbReference type="PANTHER" id="PTHR12764">
    <property type="entry name" value="WD REPEAT DOMAIN-RELATED"/>
    <property type="match status" value="1"/>
</dbReference>
<dbReference type="PIRSF" id="PIRSF037536">
    <property type="entry name" value="WD_repeat_p35"/>
    <property type="match status" value="1"/>
</dbReference>
<evidence type="ECO:0000256" key="1">
    <source>
        <dbReference type="ARBA" id="ARBA00004120"/>
    </source>
</evidence>
<dbReference type="EMBL" id="BRXY01000229">
    <property type="protein sequence ID" value="GMH79000.1"/>
    <property type="molecule type" value="Genomic_DNA"/>
</dbReference>
<evidence type="ECO:0000256" key="3">
    <source>
        <dbReference type="ARBA" id="ARBA00022574"/>
    </source>
</evidence>
<dbReference type="GO" id="GO:0061512">
    <property type="term" value="P:protein localization to cilium"/>
    <property type="evidence" value="ECO:0007669"/>
    <property type="project" value="TreeGrafter"/>
</dbReference>
<keyword evidence="5" id="KW-0970">Cilium biogenesis/degradation</keyword>